<feature type="compositionally biased region" description="Polar residues" evidence="10">
    <location>
        <begin position="313"/>
        <end position="330"/>
    </location>
</feature>
<evidence type="ECO:0000313" key="12">
    <source>
        <dbReference type="EMBL" id="KAK3925830.1"/>
    </source>
</evidence>
<reference evidence="12" key="2">
    <citation type="journal article" date="2023" name="BMC Genomics">
        <title>Pest status, molecular evolution, and epigenetic factors derived from the genome assembly of Frankliniella fusca, a thysanopteran phytovirus vector.</title>
        <authorList>
            <person name="Catto M.A."/>
            <person name="Labadie P.E."/>
            <person name="Jacobson A.L."/>
            <person name="Kennedy G.G."/>
            <person name="Srinivasan R."/>
            <person name="Hunt B.G."/>
        </authorList>
    </citation>
    <scope>NUCLEOTIDE SEQUENCE</scope>
    <source>
        <strain evidence="12">PL_HMW_Pooled</strain>
    </source>
</reference>
<name>A0AAE1HSB2_9NEOP</name>
<gene>
    <name evidence="12" type="ORF">KUF71_014079</name>
</gene>
<feature type="compositionally biased region" description="Basic and acidic residues" evidence="10">
    <location>
        <begin position="108"/>
        <end position="153"/>
    </location>
</feature>
<evidence type="ECO:0000313" key="13">
    <source>
        <dbReference type="Proteomes" id="UP001219518"/>
    </source>
</evidence>
<feature type="compositionally biased region" description="Polar residues" evidence="10">
    <location>
        <begin position="236"/>
        <end position="258"/>
    </location>
</feature>
<dbReference type="Gene3D" id="1.20.1390.10">
    <property type="entry name" value="PWI domain"/>
    <property type="match status" value="1"/>
</dbReference>
<feature type="region of interest" description="Disordered" evidence="10">
    <location>
        <begin position="877"/>
        <end position="911"/>
    </location>
</feature>
<evidence type="ECO:0000256" key="2">
    <source>
        <dbReference type="ARBA" id="ARBA00008423"/>
    </source>
</evidence>
<feature type="region of interest" description="Disordered" evidence="10">
    <location>
        <begin position="381"/>
        <end position="426"/>
    </location>
</feature>
<evidence type="ECO:0000256" key="3">
    <source>
        <dbReference type="ARBA" id="ARBA00015071"/>
    </source>
</evidence>
<keyword evidence="4 9" id="KW-0479">Metal-binding</keyword>
<dbReference type="Gene3D" id="4.10.1000.30">
    <property type="match status" value="2"/>
</dbReference>
<feature type="compositionally biased region" description="Polar residues" evidence="10">
    <location>
        <begin position="937"/>
        <end position="952"/>
    </location>
</feature>
<evidence type="ECO:0000259" key="11">
    <source>
        <dbReference type="PROSITE" id="PS50103"/>
    </source>
</evidence>
<evidence type="ECO:0000256" key="5">
    <source>
        <dbReference type="ARBA" id="ARBA00022737"/>
    </source>
</evidence>
<feature type="region of interest" description="Disordered" evidence="10">
    <location>
        <begin position="527"/>
        <end position="620"/>
    </location>
</feature>
<protein>
    <recommendedName>
        <fullName evidence="3">Zinc finger CCCH domain-containing protein 14</fullName>
    </recommendedName>
</protein>
<feature type="compositionally biased region" description="Basic and acidic residues" evidence="10">
    <location>
        <begin position="259"/>
        <end position="271"/>
    </location>
</feature>
<dbReference type="AlphaFoldDB" id="A0AAE1HSB2"/>
<feature type="domain" description="C3H1-type" evidence="11">
    <location>
        <begin position="980"/>
        <end position="1005"/>
    </location>
</feature>
<dbReference type="EMBL" id="JAHWGI010001240">
    <property type="protein sequence ID" value="KAK3925830.1"/>
    <property type="molecule type" value="Genomic_DNA"/>
</dbReference>
<organism evidence="12 13">
    <name type="scientific">Frankliniella fusca</name>
    <dbReference type="NCBI Taxonomy" id="407009"/>
    <lineage>
        <taxon>Eukaryota</taxon>
        <taxon>Metazoa</taxon>
        <taxon>Ecdysozoa</taxon>
        <taxon>Arthropoda</taxon>
        <taxon>Hexapoda</taxon>
        <taxon>Insecta</taxon>
        <taxon>Pterygota</taxon>
        <taxon>Neoptera</taxon>
        <taxon>Paraneoptera</taxon>
        <taxon>Thysanoptera</taxon>
        <taxon>Terebrantia</taxon>
        <taxon>Thripoidea</taxon>
        <taxon>Thripidae</taxon>
        <taxon>Frankliniella</taxon>
    </lineage>
</organism>
<keyword evidence="13" id="KW-1185">Reference proteome</keyword>
<accession>A0AAE1HSB2</accession>
<feature type="region of interest" description="Disordered" evidence="10">
    <location>
        <begin position="450"/>
        <end position="500"/>
    </location>
</feature>
<dbReference type="Pfam" id="PF14608">
    <property type="entry name" value="zf-CCCH_2"/>
    <property type="match status" value="5"/>
</dbReference>
<feature type="region of interest" description="Disordered" evidence="10">
    <location>
        <begin position="932"/>
        <end position="970"/>
    </location>
</feature>
<feature type="region of interest" description="Disordered" evidence="10">
    <location>
        <begin position="85"/>
        <end position="330"/>
    </location>
</feature>
<evidence type="ECO:0000256" key="10">
    <source>
        <dbReference type="SAM" id="MobiDB-lite"/>
    </source>
</evidence>
<evidence type="ECO:0000256" key="7">
    <source>
        <dbReference type="ARBA" id="ARBA00022833"/>
    </source>
</evidence>
<dbReference type="PANTHER" id="PTHR14738:SF29">
    <property type="entry name" value="ZINC FINGER CCCH DOMAIN-CONTAINING PROTEIN 14"/>
    <property type="match status" value="1"/>
</dbReference>
<dbReference type="InterPro" id="IPR000571">
    <property type="entry name" value="Znf_CCCH"/>
</dbReference>
<feature type="zinc finger region" description="C3H1-type" evidence="9">
    <location>
        <begin position="980"/>
        <end position="1005"/>
    </location>
</feature>
<reference evidence="12" key="1">
    <citation type="submission" date="2021-07" db="EMBL/GenBank/DDBJ databases">
        <authorList>
            <person name="Catto M.A."/>
            <person name="Jacobson A."/>
            <person name="Kennedy G."/>
            <person name="Labadie P."/>
            <person name="Hunt B.G."/>
            <person name="Srinivasan R."/>
        </authorList>
    </citation>
    <scope>NUCLEOTIDE SEQUENCE</scope>
    <source>
        <strain evidence="12">PL_HMW_Pooled</strain>
        <tissue evidence="12">Head</tissue>
    </source>
</reference>
<keyword evidence="7 9" id="KW-0862">Zinc</keyword>
<dbReference type="Proteomes" id="UP001219518">
    <property type="component" value="Unassembled WGS sequence"/>
</dbReference>
<feature type="compositionally biased region" description="Basic and acidic residues" evidence="10">
    <location>
        <begin position="878"/>
        <end position="900"/>
    </location>
</feature>
<proteinExistence type="inferred from homology"/>
<keyword evidence="5" id="KW-0677">Repeat</keyword>
<comment type="similarity">
    <text evidence="2">Belongs to the ZC3H14 family.</text>
</comment>
<evidence type="ECO:0000256" key="4">
    <source>
        <dbReference type="ARBA" id="ARBA00022723"/>
    </source>
</evidence>
<dbReference type="GO" id="GO:0005634">
    <property type="term" value="C:nucleus"/>
    <property type="evidence" value="ECO:0007669"/>
    <property type="project" value="UniProtKB-SubCell"/>
</dbReference>
<dbReference type="SMART" id="SM00356">
    <property type="entry name" value="ZnF_C3H1"/>
    <property type="match status" value="3"/>
</dbReference>
<dbReference type="FunFam" id="4.10.1000.30:FF:000001">
    <property type="entry name" value="Zinc finger CCCH domain-containing protein 14"/>
    <property type="match status" value="1"/>
</dbReference>
<feature type="compositionally biased region" description="Polar residues" evidence="10">
    <location>
        <begin position="381"/>
        <end position="396"/>
    </location>
</feature>
<keyword evidence="6 9" id="KW-0863">Zinc-finger</keyword>
<evidence type="ECO:0000256" key="8">
    <source>
        <dbReference type="ARBA" id="ARBA00023242"/>
    </source>
</evidence>
<dbReference type="GO" id="GO:0008270">
    <property type="term" value="F:zinc ion binding"/>
    <property type="evidence" value="ECO:0007669"/>
    <property type="project" value="UniProtKB-KW"/>
</dbReference>
<evidence type="ECO:0000256" key="6">
    <source>
        <dbReference type="ARBA" id="ARBA00022771"/>
    </source>
</evidence>
<comment type="subcellular location">
    <subcellularLocation>
        <location evidence="1">Nucleus</location>
    </subcellularLocation>
</comment>
<keyword evidence="8" id="KW-0539">Nucleus</keyword>
<sequence length="1116" mass="125405">MDGIRGEVSNKIRSAIKAKLMELGAYVDDELPDYIMVMVANKRSRQQMEEDLQLFLGDSTPTFTNWLHTVLSKLQQVTVNSTEIKKNVDKKRPSSEESKKDKRRKLKKEKEKDHVEKDHEIPEKVKAHSKESEDTAHSLKDTSSKERPIKSEPADPVVIDAPPNDHPVQKNVQSSKSHAVTLHQKKSSDSKGNDEDDDDDFINLKADVEAEMWGDHEESSGSALKTSSLEKRIPALSSSTSGVREASAQESQTLSSKAVTDKETSNSESLKDVTLSKTKAQEPKPAPRIIKISETIRQEQETLKPASKVVKDPQTSNERSPPSPIIFSTNLPEKNADDLEVFGRLVSQELRCMTPKLCESAKIRIIQVIDDHKDLDSRKIQNSNHKYSSSEPQPQDTVHRLKKIPTKAKTVGDRAREKRRRKRKSLELAAERARQMGRKNLDLTSNNLRGTLHSRKSRSPIRFGPLRMDSPSLKRPSTCFSSGISKPTVLHDPSPPPHRTLESIVTKAAPASTSALAKRIFQSHIVSQRNVQEKTEKLQRRSSSSADNHNRRGDHRNSRKHDQQDLRDTIRKERQREREHGRDRDRERRRSRDHNQSRKSGVVRPPLSENDENGSDPTLLSVVRVKPRPHVPAAMQANRSLILKAVAEAQKSVSKVVVRSELSSPKVPPKQTKKNIKDRLKFQKQLSKDSTPLQHPAHLPSREMLKRMSFTVVGKRAAPSKESLVAEFGDGSDEGSIVLDPSLNILIQVPASPGGEESQESSDPVQTEKVRRWIKDVEEATKFETLPADVSSERGTDTGPDVETFVELETMSKHASDMDPDDLDDALDVDTTPLKISDIHSELVSETQPIHRKATKTQFVVTLDGLDPMLLRSFALESEGRVESSSKPETQDDFSYGREEEKDEDEDDERMRKELVKEQLLREELLRQQAAVREQKSVQQPTATMSHVSSPLNPAVKRSASPSSSVEARPSKVISAGTKISSLERCKFWPACKNGDKCEFLHPSTPCKLFPNCKFGERCLYIHPTCRFNSACTRSDCPYTHTGPRSIHNPPPVGPSHLGSQTSIKQACKFFPNCSNINCPFIHPTVCKFGTHCTKPKCAFIHSDKGLMTKHKWVRH</sequence>
<dbReference type="GO" id="GO:0043488">
    <property type="term" value="P:regulation of mRNA stability"/>
    <property type="evidence" value="ECO:0007669"/>
    <property type="project" value="InterPro"/>
</dbReference>
<comment type="caution">
    <text evidence="12">The sequence shown here is derived from an EMBL/GenBank/DDBJ whole genome shotgun (WGS) entry which is preliminary data.</text>
</comment>
<feature type="compositionally biased region" description="Basic and acidic residues" evidence="10">
    <location>
        <begin position="560"/>
        <end position="596"/>
    </location>
</feature>
<dbReference type="PANTHER" id="PTHR14738">
    <property type="entry name" value="ZINC FINGER CCCH DOMAIN-CONTAINING PROTEIN 14"/>
    <property type="match status" value="1"/>
</dbReference>
<evidence type="ECO:0000256" key="9">
    <source>
        <dbReference type="PROSITE-ProRule" id="PRU00723"/>
    </source>
</evidence>
<dbReference type="PROSITE" id="PS50103">
    <property type="entry name" value="ZF_C3H1"/>
    <property type="match status" value="2"/>
</dbReference>
<feature type="domain" description="C3H1-type" evidence="11">
    <location>
        <begin position="1006"/>
        <end position="1026"/>
    </location>
</feature>
<dbReference type="GO" id="GO:0005737">
    <property type="term" value="C:cytoplasm"/>
    <property type="evidence" value="ECO:0007669"/>
    <property type="project" value="TreeGrafter"/>
</dbReference>
<evidence type="ECO:0000256" key="1">
    <source>
        <dbReference type="ARBA" id="ARBA00004123"/>
    </source>
</evidence>
<feature type="zinc finger region" description="C3H1-type" evidence="9">
    <location>
        <begin position="1006"/>
        <end position="1026"/>
    </location>
</feature>
<feature type="compositionally biased region" description="Basic and acidic residues" evidence="10">
    <location>
        <begin position="85"/>
        <end position="100"/>
    </location>
</feature>
<dbReference type="GO" id="GO:0008143">
    <property type="term" value="F:poly(A) binding"/>
    <property type="evidence" value="ECO:0007669"/>
    <property type="project" value="InterPro"/>
</dbReference>
<dbReference type="InterPro" id="IPR040366">
    <property type="entry name" value="Nab2/ZC3H14"/>
</dbReference>